<evidence type="ECO:0000256" key="1">
    <source>
        <dbReference type="SAM" id="MobiDB-lite"/>
    </source>
</evidence>
<dbReference type="Proteomes" id="UP001201812">
    <property type="component" value="Unassembled WGS sequence"/>
</dbReference>
<organism evidence="3 4">
    <name type="scientific">Ditylenchus destructor</name>
    <dbReference type="NCBI Taxonomy" id="166010"/>
    <lineage>
        <taxon>Eukaryota</taxon>
        <taxon>Metazoa</taxon>
        <taxon>Ecdysozoa</taxon>
        <taxon>Nematoda</taxon>
        <taxon>Chromadorea</taxon>
        <taxon>Rhabditida</taxon>
        <taxon>Tylenchina</taxon>
        <taxon>Tylenchomorpha</taxon>
        <taxon>Sphaerularioidea</taxon>
        <taxon>Anguinidae</taxon>
        <taxon>Anguininae</taxon>
        <taxon>Ditylenchus</taxon>
    </lineage>
</organism>
<accession>A0AAD4NG53</accession>
<evidence type="ECO:0000256" key="2">
    <source>
        <dbReference type="SAM" id="Phobius"/>
    </source>
</evidence>
<proteinExistence type="predicted"/>
<name>A0AAD4NG53_9BILA</name>
<protein>
    <submittedName>
        <fullName evidence="3">Uncharacterized protein</fullName>
    </submittedName>
</protein>
<reference evidence="3" key="1">
    <citation type="submission" date="2022-01" db="EMBL/GenBank/DDBJ databases">
        <title>Genome Sequence Resource for Two Populations of Ditylenchus destructor, the Migratory Endoparasitic Phytonematode.</title>
        <authorList>
            <person name="Zhang H."/>
            <person name="Lin R."/>
            <person name="Xie B."/>
        </authorList>
    </citation>
    <scope>NUCLEOTIDE SEQUENCE</scope>
    <source>
        <strain evidence="3">BazhouSP</strain>
    </source>
</reference>
<gene>
    <name evidence="3" type="ORF">DdX_01734</name>
</gene>
<dbReference type="AlphaFoldDB" id="A0AAD4NG53"/>
<comment type="caution">
    <text evidence="3">The sequence shown here is derived from an EMBL/GenBank/DDBJ whole genome shotgun (WGS) entry which is preliminary data.</text>
</comment>
<feature type="transmembrane region" description="Helical" evidence="2">
    <location>
        <begin position="5"/>
        <end position="25"/>
    </location>
</feature>
<sequence>MHHRIIFCISTTVVFWCALLVFIYLPKFQPFPNRGYHSLKKAIQKEVKWNTAQLKQFANSLLYKDDTHALQKREPFTFLIGTAVFVWGVNKIAGSLQQNSPNGSYNTANKGQLNQQGKVGNWPSKNALQPALWPGKSQPFQNNAVHGPQNFAPPNQFYDQNAWQPQRVHGFGQQSPPQYGGWANSLRQNKPWNDMDNPPPLPLNAWDSRMRDRSDNWEDPWAPCRHLRGMGFRACVRQLQYDVAKADKKWAKTVRIQAAQELMEADKAAKQAAQHRELASHNVEIVDKILDDANARVQEARDIRLQDIDDWHEMQDGDLMDHALHYSHGAANPNDTYAQAAVRGAQAGFVPIGGGETHDRRDLYGYGSRMPTKNNLPNKNSDELEQLPLHGV</sequence>
<keyword evidence="2" id="KW-0472">Membrane</keyword>
<dbReference type="EMBL" id="JAKKPZ010000001">
    <property type="protein sequence ID" value="KAI1729492.1"/>
    <property type="molecule type" value="Genomic_DNA"/>
</dbReference>
<feature type="region of interest" description="Disordered" evidence="1">
    <location>
        <begin position="360"/>
        <end position="392"/>
    </location>
</feature>
<keyword evidence="4" id="KW-1185">Reference proteome</keyword>
<keyword evidence="2" id="KW-1133">Transmembrane helix</keyword>
<keyword evidence="2" id="KW-0812">Transmembrane</keyword>
<evidence type="ECO:0000313" key="4">
    <source>
        <dbReference type="Proteomes" id="UP001201812"/>
    </source>
</evidence>
<evidence type="ECO:0000313" key="3">
    <source>
        <dbReference type="EMBL" id="KAI1729492.1"/>
    </source>
</evidence>